<accession>A0A6J7R9W7</accession>
<proteinExistence type="predicted"/>
<protein>
    <submittedName>
        <fullName evidence="2">Unannotated protein</fullName>
    </submittedName>
</protein>
<reference evidence="2" key="1">
    <citation type="submission" date="2020-05" db="EMBL/GenBank/DDBJ databases">
        <authorList>
            <person name="Chiriac C."/>
            <person name="Salcher M."/>
            <person name="Ghai R."/>
            <person name="Kavagutti S V."/>
        </authorList>
    </citation>
    <scope>NUCLEOTIDE SEQUENCE</scope>
</reference>
<dbReference type="Gene3D" id="3.90.1150.200">
    <property type="match status" value="1"/>
</dbReference>
<evidence type="ECO:0000313" key="2">
    <source>
        <dbReference type="EMBL" id="CAB5025543.1"/>
    </source>
</evidence>
<dbReference type="AlphaFoldDB" id="A0A6J7R9W7"/>
<dbReference type="SUPFAM" id="SSF159888">
    <property type="entry name" value="YdhG-like"/>
    <property type="match status" value="1"/>
</dbReference>
<name>A0A6J7R9W7_9ZZZZ</name>
<dbReference type="EMBL" id="CAFBOZ010000360">
    <property type="protein sequence ID" value="CAB5025543.1"/>
    <property type="molecule type" value="Genomic_DNA"/>
</dbReference>
<dbReference type="EMBL" id="CAFBNF010000346">
    <property type="protein sequence ID" value="CAB4963696.1"/>
    <property type="molecule type" value="Genomic_DNA"/>
</dbReference>
<gene>
    <name evidence="1" type="ORF">UFOPK3773_02179</name>
    <name evidence="2" type="ORF">UFOPK3992_01968</name>
</gene>
<organism evidence="2">
    <name type="scientific">freshwater metagenome</name>
    <dbReference type="NCBI Taxonomy" id="449393"/>
    <lineage>
        <taxon>unclassified sequences</taxon>
        <taxon>metagenomes</taxon>
        <taxon>ecological metagenomes</taxon>
    </lineage>
</organism>
<sequence>MARDEVDAYLAAVPEPQRGTLMIVRARILDVLHDPEDSLTGRQPEECITYGIPTVKVEGRSIAGYAAYTRHCSYFPMSGAVLGKLEAELVGYITSRGTLRFAVDAPLSAELVRQLVRARQQDVLARGR</sequence>
<evidence type="ECO:0000313" key="1">
    <source>
        <dbReference type="EMBL" id="CAB4963696.1"/>
    </source>
</evidence>